<reference evidence="3" key="1">
    <citation type="submission" date="2015-04" db="UniProtKB">
        <authorList>
            <consortium name="EnsemblPlants"/>
        </authorList>
    </citation>
    <scope>IDENTIFICATION</scope>
</reference>
<reference evidence="3" key="2">
    <citation type="submission" date="2018-05" db="EMBL/GenBank/DDBJ databases">
        <title>OpunRS2 (Oryza punctata Reference Sequence Version 2).</title>
        <authorList>
            <person name="Zhang J."/>
            <person name="Kudrna D."/>
            <person name="Lee S."/>
            <person name="Talag J."/>
            <person name="Welchert J."/>
            <person name="Wing R.A."/>
        </authorList>
    </citation>
    <scope>NUCLEOTIDE SEQUENCE [LARGE SCALE GENOMIC DNA]</scope>
</reference>
<evidence type="ECO:0000313" key="3">
    <source>
        <dbReference type="EnsemblPlants" id="OPUNC05G14980.1"/>
    </source>
</evidence>
<dbReference type="EnsemblPlants" id="OPUNC05G14980.1">
    <property type="protein sequence ID" value="OPUNC05G14980.1"/>
    <property type="gene ID" value="OPUNC05G14980"/>
</dbReference>
<dbReference type="eggNOG" id="ENOG502QRNW">
    <property type="taxonomic scope" value="Eukaryota"/>
</dbReference>
<feature type="region of interest" description="Disordered" evidence="1">
    <location>
        <begin position="591"/>
        <end position="688"/>
    </location>
</feature>
<evidence type="ECO:0000256" key="1">
    <source>
        <dbReference type="SAM" id="MobiDB-lite"/>
    </source>
</evidence>
<dbReference type="OMA" id="WPAMVST"/>
<feature type="compositionally biased region" description="Polar residues" evidence="1">
    <location>
        <begin position="232"/>
        <end position="248"/>
    </location>
</feature>
<feature type="region of interest" description="Disordered" evidence="1">
    <location>
        <begin position="130"/>
        <end position="156"/>
    </location>
</feature>
<dbReference type="STRING" id="4537.A0A0E0L2Q0"/>
<organism evidence="3">
    <name type="scientific">Oryza punctata</name>
    <name type="common">Red rice</name>
    <dbReference type="NCBI Taxonomy" id="4537"/>
    <lineage>
        <taxon>Eukaryota</taxon>
        <taxon>Viridiplantae</taxon>
        <taxon>Streptophyta</taxon>
        <taxon>Embryophyta</taxon>
        <taxon>Tracheophyta</taxon>
        <taxon>Spermatophyta</taxon>
        <taxon>Magnoliopsida</taxon>
        <taxon>Liliopsida</taxon>
        <taxon>Poales</taxon>
        <taxon>Poaceae</taxon>
        <taxon>BOP clade</taxon>
        <taxon>Oryzoideae</taxon>
        <taxon>Oryzeae</taxon>
        <taxon>Oryzinae</taxon>
        <taxon>Oryza</taxon>
    </lineage>
</organism>
<feature type="region of interest" description="Disordered" evidence="1">
    <location>
        <begin position="1"/>
        <end position="21"/>
    </location>
</feature>
<dbReference type="PANTHER" id="PTHR21669:SF26">
    <property type="entry name" value="HPC2-RELATED DOMAIN-CONTAINING PROTEIN"/>
    <property type="match status" value="1"/>
</dbReference>
<dbReference type="InterPro" id="IPR014840">
    <property type="entry name" value="HRD"/>
</dbReference>
<dbReference type="Gramene" id="OPUNC05G14980.1">
    <property type="protein sequence ID" value="OPUNC05G14980.1"/>
    <property type="gene ID" value="OPUNC05G14980"/>
</dbReference>
<feature type="compositionally biased region" description="Acidic residues" evidence="1">
    <location>
        <begin position="134"/>
        <end position="156"/>
    </location>
</feature>
<dbReference type="AlphaFoldDB" id="A0A0E0L2Q0"/>
<feature type="domain" description="Hpc2-related" evidence="2">
    <location>
        <begin position="135"/>
        <end position="183"/>
    </location>
</feature>
<keyword evidence="4" id="KW-1185">Reference proteome</keyword>
<protein>
    <recommendedName>
        <fullName evidence="2">Hpc2-related domain-containing protein</fullName>
    </recommendedName>
</protein>
<dbReference type="Proteomes" id="UP000026962">
    <property type="component" value="Chromosome 5"/>
</dbReference>
<sequence length="688" mass="75659">MGEPVVPARAPAPAAVTPKPPGDAVVAAAAAVATGAAASGGGGGGGRRVFSVELRPGETTIVSWRKMLKEAGLGAVLPPPLPAAAAAAAQPVVGPLPGPSGATHPTENDCAQSNRFNAVIEKIERLYMGKNSSDEEDLDDAPDDDQYDTEDSFIDDDELDEYFEVDNLATKHNGYFVNKGKLEQIDFGSVQTVEPKKRRRKDSSSSYIENNKEFATGSSSYMGTPLSDSKRSTLQMGKNTSNGHKSANETFEYPYSAYQDKDALHLGLQQKKTSNGANQDLSKNMRHKEKYNVGQFSGLHASSNIYSTETMHLATKSHTEGSGTKTKGTRLERAIRDLQNIVTEYKPQILEVHEAEANCQVAVKRRLPQEVKQKLAKVARLSANQGKIPEHELINRLMGIVGHLVHRRTLKRNMKEMVQSGLCAKQEKAGKLQQVKMEIYEMVKARLATKPKGIIGHKDESTDGFQDPVTNDDRMALRGKSVMDAVLEDRICDLYDLYVEGMDEDKGPQSRKLYLELANLWPHGDMDKVGIRDAISRSKERRNLLYRQRKVRNDQRMKRRRLAAAAKLRDSGPAAPQSAESLQNMTSTHTMYPVVNNGHSQSSRSVDKVREMSVGAGSDGNRSSTSMKKRKIDFEDRQVNPPKATAELHHHSIEIQKPAKRADEATKVSTLPQTLHAIPSSDSRPSCS</sequence>
<evidence type="ECO:0000313" key="4">
    <source>
        <dbReference type="Proteomes" id="UP000026962"/>
    </source>
</evidence>
<name>A0A0E0L2Q0_ORYPU</name>
<evidence type="ECO:0000259" key="2">
    <source>
        <dbReference type="Pfam" id="PF08729"/>
    </source>
</evidence>
<proteinExistence type="predicted"/>
<dbReference type="HOGENOM" id="CLU_016217_0_0_1"/>
<dbReference type="Pfam" id="PF08729">
    <property type="entry name" value="HUN"/>
    <property type="match status" value="1"/>
</dbReference>
<dbReference type="GO" id="GO:0006325">
    <property type="term" value="P:chromatin organization"/>
    <property type="evidence" value="ECO:0007669"/>
    <property type="project" value="TreeGrafter"/>
</dbReference>
<dbReference type="PANTHER" id="PTHR21669">
    <property type="entry name" value="CAPZ-INTERACTING PROTEIN AND RELATED PROTEINS"/>
    <property type="match status" value="1"/>
</dbReference>
<accession>A0A0E0L2Q0</accession>
<dbReference type="GO" id="GO:0005634">
    <property type="term" value="C:nucleus"/>
    <property type="evidence" value="ECO:0007669"/>
    <property type="project" value="TreeGrafter"/>
</dbReference>
<feature type="region of interest" description="Disordered" evidence="1">
    <location>
        <begin position="191"/>
        <end position="248"/>
    </location>
</feature>